<organism evidence="1 2">
    <name type="scientific">Ferrimonas lipolytica</name>
    <dbReference type="NCBI Taxonomy" id="2724191"/>
    <lineage>
        <taxon>Bacteria</taxon>
        <taxon>Pseudomonadati</taxon>
        <taxon>Pseudomonadota</taxon>
        <taxon>Gammaproteobacteria</taxon>
        <taxon>Alteromonadales</taxon>
        <taxon>Ferrimonadaceae</taxon>
        <taxon>Ferrimonas</taxon>
    </lineage>
</organism>
<proteinExistence type="predicted"/>
<dbReference type="AlphaFoldDB" id="A0A6H1UC35"/>
<protein>
    <submittedName>
        <fullName evidence="1">Uncharacterized protein</fullName>
    </submittedName>
</protein>
<reference evidence="1 2" key="1">
    <citation type="submission" date="2020-04" db="EMBL/GenBank/DDBJ databases">
        <title>Ferrimonas sp. S7 isolated from sea water.</title>
        <authorList>
            <person name="Bae S.S."/>
            <person name="Baek K."/>
        </authorList>
    </citation>
    <scope>NUCLEOTIDE SEQUENCE [LARGE SCALE GENOMIC DNA]</scope>
    <source>
        <strain evidence="1 2">S7</strain>
    </source>
</reference>
<evidence type="ECO:0000313" key="1">
    <source>
        <dbReference type="EMBL" id="QIZ76635.1"/>
    </source>
</evidence>
<dbReference type="EMBL" id="CP051180">
    <property type="protein sequence ID" value="QIZ76635.1"/>
    <property type="molecule type" value="Genomic_DNA"/>
</dbReference>
<evidence type="ECO:0000313" key="2">
    <source>
        <dbReference type="Proteomes" id="UP000501602"/>
    </source>
</evidence>
<sequence>MKQQINTTYVAKARQNYLDNAVIQTQVEYKASIQQFVAKLAPITVGFMFVRQPELHV</sequence>
<gene>
    <name evidence="1" type="ORF">HER31_06990</name>
</gene>
<name>A0A6H1UC35_9GAMM</name>
<dbReference type="RefSeq" id="WP_168659897.1">
    <property type="nucleotide sequence ID" value="NZ_CP051180.1"/>
</dbReference>
<keyword evidence="2" id="KW-1185">Reference proteome</keyword>
<dbReference type="Proteomes" id="UP000501602">
    <property type="component" value="Chromosome"/>
</dbReference>
<dbReference type="KEGG" id="fes:HER31_06990"/>
<accession>A0A6H1UC35</accession>